<evidence type="ECO:0000259" key="13">
    <source>
        <dbReference type="PROSITE" id="PS50885"/>
    </source>
</evidence>
<dbReference type="Pfam" id="PF00989">
    <property type="entry name" value="PAS"/>
    <property type="match status" value="2"/>
</dbReference>
<dbReference type="SMART" id="SM00044">
    <property type="entry name" value="CYCc"/>
    <property type="match status" value="1"/>
</dbReference>
<evidence type="ECO:0000259" key="11">
    <source>
        <dbReference type="PROSITE" id="PS50113"/>
    </source>
</evidence>
<evidence type="ECO:0000256" key="8">
    <source>
        <dbReference type="SAM" id="Coils"/>
    </source>
</evidence>
<dbReference type="InterPro" id="IPR007892">
    <property type="entry name" value="CHASE4"/>
</dbReference>
<comment type="subcellular location">
    <subcellularLocation>
        <location evidence="1">Membrane</location>
    </subcellularLocation>
</comment>
<dbReference type="InterPro" id="IPR018297">
    <property type="entry name" value="A/G_cyclase_CS"/>
</dbReference>
<protein>
    <submittedName>
        <fullName evidence="14">PAS domain S-box protein</fullName>
    </submittedName>
</protein>
<dbReference type="PROSITE" id="PS50113">
    <property type="entry name" value="PAC"/>
    <property type="match status" value="3"/>
</dbReference>
<evidence type="ECO:0000256" key="7">
    <source>
        <dbReference type="RuleBase" id="RU000405"/>
    </source>
</evidence>
<dbReference type="InterPro" id="IPR050401">
    <property type="entry name" value="Cyclic_nucleotide_synthase"/>
</dbReference>
<evidence type="ECO:0000313" key="14">
    <source>
        <dbReference type="EMBL" id="MEP0864254.1"/>
    </source>
</evidence>
<evidence type="ECO:0000256" key="1">
    <source>
        <dbReference type="ARBA" id="ARBA00004370"/>
    </source>
</evidence>
<dbReference type="Proteomes" id="UP001442494">
    <property type="component" value="Unassembled WGS sequence"/>
</dbReference>
<dbReference type="CDD" id="cd06225">
    <property type="entry name" value="HAMP"/>
    <property type="match status" value="1"/>
</dbReference>
<keyword evidence="8" id="KW-0175">Coiled coil</keyword>
<dbReference type="Gene3D" id="3.30.450.40">
    <property type="match status" value="1"/>
</dbReference>
<keyword evidence="15" id="KW-1185">Reference proteome</keyword>
<feature type="domain" description="PAC" evidence="11">
    <location>
        <begin position="888"/>
        <end position="940"/>
    </location>
</feature>
<evidence type="ECO:0000256" key="9">
    <source>
        <dbReference type="SAM" id="Phobius"/>
    </source>
</evidence>
<dbReference type="InterPro" id="IPR003660">
    <property type="entry name" value="HAMP_dom"/>
</dbReference>
<dbReference type="SMART" id="SM00086">
    <property type="entry name" value="PAC"/>
    <property type="match status" value="3"/>
</dbReference>
<comment type="similarity">
    <text evidence="7">Belongs to the adenylyl cyclase class-4/guanylyl cyclase family.</text>
</comment>
<evidence type="ECO:0000256" key="2">
    <source>
        <dbReference type="ARBA" id="ARBA00022692"/>
    </source>
</evidence>
<dbReference type="SMART" id="SM00304">
    <property type="entry name" value="HAMP"/>
    <property type="match status" value="1"/>
</dbReference>
<feature type="domain" description="PAC" evidence="11">
    <location>
        <begin position="761"/>
        <end position="812"/>
    </location>
</feature>
<dbReference type="NCBIfam" id="TIGR00229">
    <property type="entry name" value="sensory_box"/>
    <property type="match status" value="3"/>
</dbReference>
<keyword evidence="4 9" id="KW-1133">Transmembrane helix</keyword>
<gene>
    <name evidence="14" type="ORF">NDI37_07210</name>
</gene>
<accession>A0ABV0JLD8</accession>
<dbReference type="RefSeq" id="WP_190427409.1">
    <property type="nucleotide sequence ID" value="NZ_JAMPKK010000011.1"/>
</dbReference>
<name>A0ABV0JLD8_9CYAN</name>
<dbReference type="Pfam" id="PF01590">
    <property type="entry name" value="GAF"/>
    <property type="match status" value="1"/>
</dbReference>
<dbReference type="InterPro" id="IPR035965">
    <property type="entry name" value="PAS-like_dom_sf"/>
</dbReference>
<feature type="domain" description="PAS" evidence="10">
    <location>
        <begin position="355"/>
        <end position="399"/>
    </location>
</feature>
<keyword evidence="6 7" id="KW-0456">Lyase</keyword>
<dbReference type="InterPro" id="IPR001054">
    <property type="entry name" value="A/G_cyclase"/>
</dbReference>
<feature type="domain" description="Guanylate cyclase" evidence="12">
    <location>
        <begin position="976"/>
        <end position="1103"/>
    </location>
</feature>
<dbReference type="InterPro" id="IPR000014">
    <property type="entry name" value="PAS"/>
</dbReference>
<dbReference type="InterPro" id="IPR000700">
    <property type="entry name" value="PAS-assoc_C"/>
</dbReference>
<dbReference type="Pfam" id="PF08447">
    <property type="entry name" value="PAS_3"/>
    <property type="match status" value="1"/>
</dbReference>
<dbReference type="SMART" id="SM00091">
    <property type="entry name" value="PAS"/>
    <property type="match status" value="3"/>
</dbReference>
<dbReference type="SUPFAM" id="SSF55785">
    <property type="entry name" value="PYP-like sensor domain (PAS domain)"/>
    <property type="match status" value="3"/>
</dbReference>
<dbReference type="InterPro" id="IPR029016">
    <property type="entry name" value="GAF-like_dom_sf"/>
</dbReference>
<dbReference type="InterPro" id="IPR003018">
    <property type="entry name" value="GAF"/>
</dbReference>
<feature type="coiled-coil region" evidence="8">
    <location>
        <begin position="796"/>
        <end position="823"/>
    </location>
</feature>
<evidence type="ECO:0000256" key="5">
    <source>
        <dbReference type="ARBA" id="ARBA00023136"/>
    </source>
</evidence>
<dbReference type="Pfam" id="PF05228">
    <property type="entry name" value="CHASE4"/>
    <property type="match status" value="1"/>
</dbReference>
<evidence type="ECO:0000313" key="15">
    <source>
        <dbReference type="Proteomes" id="UP001442494"/>
    </source>
</evidence>
<dbReference type="CDD" id="cd00130">
    <property type="entry name" value="PAS"/>
    <property type="match status" value="3"/>
</dbReference>
<dbReference type="InterPro" id="IPR013767">
    <property type="entry name" value="PAS_fold"/>
</dbReference>
<dbReference type="PANTHER" id="PTHR11920:SF335">
    <property type="entry name" value="GUANYLATE CYCLASE"/>
    <property type="match status" value="1"/>
</dbReference>
<keyword evidence="3" id="KW-0547">Nucleotide-binding</keyword>
<dbReference type="SMART" id="SM00065">
    <property type="entry name" value="GAF"/>
    <property type="match status" value="1"/>
</dbReference>
<organism evidence="14 15">
    <name type="scientific">Funiculus sociatus GB2-A5</name>
    <dbReference type="NCBI Taxonomy" id="2933946"/>
    <lineage>
        <taxon>Bacteria</taxon>
        <taxon>Bacillati</taxon>
        <taxon>Cyanobacteriota</taxon>
        <taxon>Cyanophyceae</taxon>
        <taxon>Coleofasciculales</taxon>
        <taxon>Coleofasciculaceae</taxon>
        <taxon>Funiculus</taxon>
    </lineage>
</organism>
<comment type="caution">
    <text evidence="14">The sequence shown here is derived from an EMBL/GenBank/DDBJ whole genome shotgun (WGS) entry which is preliminary data.</text>
</comment>
<dbReference type="PROSITE" id="PS50125">
    <property type="entry name" value="GUANYLATE_CYCLASE_2"/>
    <property type="match status" value="1"/>
</dbReference>
<evidence type="ECO:0000259" key="10">
    <source>
        <dbReference type="PROSITE" id="PS50112"/>
    </source>
</evidence>
<feature type="domain" description="PAS" evidence="10">
    <location>
        <begin position="813"/>
        <end position="854"/>
    </location>
</feature>
<dbReference type="PROSITE" id="PS50885">
    <property type="entry name" value="HAMP"/>
    <property type="match status" value="1"/>
</dbReference>
<sequence length="1157" mass="129011">MRLRTKTLLVIGATLVGLVGVLYATSSTILLRSLTRAEEHNARQVVKGTINIFAETGNDLSVTAVDWAKWDDTYNFIENPNQAYIESNLIPESLTNLRVNLVLYIDKNSKIVFGTGFDLKSQKKTPIPALIRERISPKDPLLQRPLSNRSLAGLLLLPEGAMLINSQPILPTNGKGANRGALIFGRYLDAAALEKISRINRFPVTIHRLNDAKMPVDFQAAQKALLQKGQIAVNATSDRTAGYTILKDIYGKPALLLRVDIPREIYQQGKIRLRYLIASLLVVGAVFGGITLLLLERLVLSRLASLNAGVKKIGKSNDLSMRLESQGKDELSSLSDNINLMLAALEHQVRQRQESEERHRAVVEQASEGIFLVDVDTRRILEANTAFAELVGYTSTALLKLTIYDVIASRRETIDQNIQRILTEKHHVLGERRYQRQDGTLVDVEVSANPISYGGREVLCIVVRDITQRKQAEAEIRQKEATLQESETRLRKQQTALLDMARCQPIYAGDLSAAWREITETATNTLDVERASVWLYNWRLSTGDWGERESGSRAEETNQNLKLVCVDLYELRNQQHTSGAELADVDYPGYFQALEADRVIAADDAHTDPRTQEFSASYLAPLGIASMLDAPIRVGGQTVGVLCLEHIGTVRRWALEEQNFASYLAYMAALAMEASDARLAEAALATSEAKFRSLILNSSDLITIFGADGITRYQSPSVFNILGYQKEDLIGINTLFMVHPNDISRVADTFQKSLDNPHIVFSCEYRFPRKDGSWCFLESTGSNLLDDPSIAGMVVNSRDITERKQAEAALRQAEERYRSIFENAVEGIFQTTLEGSYISVNPALARIYGYSSPEEMMAKITNVEQQVYVDPNRRAEFIAAMQKDNSVSRFESQVYRLDGSIIWISESARNVRNPQGQVLYYEGTVQDITERKLAEEALRYQQEQSELLLLNILPKLIAERLKGDESTIADSFAEVTVLFADIVGFTELSADTPPTKLVELLNEIFSAFDLLAEKHGLEKIKTIGDAYMVVGGLPTPRADHAEAIAAMALDMQNAIAHFNRKNDKTFSIRIGINTGPVVAGVIGIKKFIYDLWGDTVNTASRMESHGIPGEIQVTDATYELLKYQYQFQERGVIQVKGKGNMTTYLLVGKKVKNHVVL</sequence>
<evidence type="ECO:0000256" key="4">
    <source>
        <dbReference type="ARBA" id="ARBA00022989"/>
    </source>
</evidence>
<dbReference type="Gene3D" id="3.30.450.20">
    <property type="entry name" value="PAS domain"/>
    <property type="match status" value="3"/>
</dbReference>
<reference evidence="14 15" key="1">
    <citation type="submission" date="2022-04" db="EMBL/GenBank/DDBJ databases">
        <title>Positive selection, recombination, and allopatry shape intraspecific diversity of widespread and dominant cyanobacteria.</title>
        <authorList>
            <person name="Wei J."/>
            <person name="Shu W."/>
            <person name="Hu C."/>
        </authorList>
    </citation>
    <scope>NUCLEOTIDE SEQUENCE [LARGE SCALE GENOMIC DNA]</scope>
    <source>
        <strain evidence="14 15">GB2-A5</strain>
    </source>
</reference>
<proteinExistence type="inferred from homology"/>
<feature type="domain" description="PAS" evidence="10">
    <location>
        <begin position="687"/>
        <end position="757"/>
    </location>
</feature>
<dbReference type="InterPro" id="IPR013655">
    <property type="entry name" value="PAS_fold_3"/>
</dbReference>
<dbReference type="Pfam" id="PF00211">
    <property type="entry name" value="Guanylate_cyc"/>
    <property type="match status" value="1"/>
</dbReference>
<dbReference type="EMBL" id="JAMPKK010000011">
    <property type="protein sequence ID" value="MEP0864254.1"/>
    <property type="molecule type" value="Genomic_DNA"/>
</dbReference>
<feature type="domain" description="HAMP" evidence="13">
    <location>
        <begin position="297"/>
        <end position="350"/>
    </location>
</feature>
<dbReference type="Gene3D" id="3.30.70.1230">
    <property type="entry name" value="Nucleotide cyclase"/>
    <property type="match status" value="1"/>
</dbReference>
<feature type="domain" description="PAC" evidence="11">
    <location>
        <begin position="428"/>
        <end position="478"/>
    </location>
</feature>
<feature type="transmembrane region" description="Helical" evidence="9">
    <location>
        <begin position="275"/>
        <end position="295"/>
    </location>
</feature>
<evidence type="ECO:0000256" key="3">
    <source>
        <dbReference type="ARBA" id="ARBA00022741"/>
    </source>
</evidence>
<dbReference type="InterPro" id="IPR029787">
    <property type="entry name" value="Nucleotide_cyclase"/>
</dbReference>
<dbReference type="InterPro" id="IPR001610">
    <property type="entry name" value="PAC"/>
</dbReference>
<dbReference type="PROSITE" id="PS50112">
    <property type="entry name" value="PAS"/>
    <property type="match status" value="3"/>
</dbReference>
<dbReference type="SUPFAM" id="SSF55073">
    <property type="entry name" value="Nucleotide cyclase"/>
    <property type="match status" value="1"/>
</dbReference>
<dbReference type="SUPFAM" id="SSF55781">
    <property type="entry name" value="GAF domain-like"/>
    <property type="match status" value="1"/>
</dbReference>
<dbReference type="PROSITE" id="PS00452">
    <property type="entry name" value="GUANYLATE_CYCLASE_1"/>
    <property type="match status" value="1"/>
</dbReference>
<keyword evidence="5 9" id="KW-0472">Membrane</keyword>
<dbReference type="Gene3D" id="6.10.340.10">
    <property type="match status" value="1"/>
</dbReference>
<dbReference type="Pfam" id="PF00672">
    <property type="entry name" value="HAMP"/>
    <property type="match status" value="1"/>
</dbReference>
<dbReference type="CDD" id="cd07302">
    <property type="entry name" value="CHD"/>
    <property type="match status" value="1"/>
</dbReference>
<evidence type="ECO:0000259" key="12">
    <source>
        <dbReference type="PROSITE" id="PS50125"/>
    </source>
</evidence>
<evidence type="ECO:0000256" key="6">
    <source>
        <dbReference type="ARBA" id="ARBA00023239"/>
    </source>
</evidence>
<dbReference type="PANTHER" id="PTHR11920">
    <property type="entry name" value="GUANYLYL CYCLASE"/>
    <property type="match status" value="1"/>
</dbReference>
<feature type="coiled-coil region" evidence="8">
    <location>
        <begin position="469"/>
        <end position="496"/>
    </location>
</feature>
<keyword evidence="2 9" id="KW-0812">Transmembrane</keyword>